<evidence type="ECO:0000256" key="1">
    <source>
        <dbReference type="SAM" id="MobiDB-lite"/>
    </source>
</evidence>
<proteinExistence type="predicted"/>
<sequence length="285" mass="32375">MSDIELFFCDSDYFAMVPGQLYKLHDSTCDESFEIIIVFCLQTVDHLNFNIQSTGDGKWTMNGCPTYKNNIGDMWEHTREHMAAFYTTFTLMCRSLEDVKKLKLNVTYIDVPSMSTELKKECDITKVKAPYQKIDLICDHSISYLALIGQMLHKQKDKLTCPVCREDMKIKLINSIEPRTKNILVDDVSGECSQYIWALIGDKNKKCVCRDGMISFAGDKKVVSGVMESIDDIILDSSSDRHACQDDIVHDSPQEIDDESSSFISESSEEDSVFNATLTASRNDR</sequence>
<reference evidence="2" key="1">
    <citation type="submission" date="2018-10" db="EMBL/GenBank/DDBJ databases">
        <title>Hidden diversity of soil giant viruses.</title>
        <authorList>
            <person name="Schulz F."/>
            <person name="Alteio L."/>
            <person name="Goudeau D."/>
            <person name="Ryan E.M."/>
            <person name="Malmstrom R.R."/>
            <person name="Blanchard J."/>
            <person name="Woyke T."/>
        </authorList>
    </citation>
    <scope>NUCLEOTIDE SEQUENCE</scope>
    <source>
        <strain evidence="2">HYV1</strain>
    </source>
</reference>
<gene>
    <name evidence="2" type="ORF">Hyperionvirus9_70</name>
</gene>
<accession>A0A3G5ACN9</accession>
<feature type="region of interest" description="Disordered" evidence="1">
    <location>
        <begin position="251"/>
        <end position="285"/>
    </location>
</feature>
<name>A0A3G5ACN9_9VIRU</name>
<dbReference type="EMBL" id="MK072391">
    <property type="protein sequence ID" value="AYV83653.1"/>
    <property type="molecule type" value="Genomic_DNA"/>
</dbReference>
<organism evidence="2">
    <name type="scientific">Hyperionvirus sp</name>
    <dbReference type="NCBI Taxonomy" id="2487770"/>
    <lineage>
        <taxon>Viruses</taxon>
        <taxon>Varidnaviria</taxon>
        <taxon>Bamfordvirae</taxon>
        <taxon>Nucleocytoviricota</taxon>
        <taxon>Megaviricetes</taxon>
        <taxon>Imitervirales</taxon>
        <taxon>Mimiviridae</taxon>
        <taxon>Klosneuvirinae</taxon>
    </lineage>
</organism>
<evidence type="ECO:0000313" key="2">
    <source>
        <dbReference type="EMBL" id="AYV83653.1"/>
    </source>
</evidence>
<protein>
    <submittedName>
        <fullName evidence="2">Uncharacterized protein</fullName>
    </submittedName>
</protein>
<feature type="compositionally biased region" description="Polar residues" evidence="1">
    <location>
        <begin position="274"/>
        <end position="285"/>
    </location>
</feature>